<dbReference type="EMBL" id="CCBN010000014">
    <property type="protein sequence ID" value="CDO56152.1"/>
    <property type="molecule type" value="Genomic_DNA"/>
</dbReference>
<protein>
    <submittedName>
        <fullName evidence="2">Uncharacterized protein</fullName>
    </submittedName>
</protein>
<organism evidence="2 3">
    <name type="scientific">Geotrichum candidum</name>
    <name type="common">Oospora lactis</name>
    <name type="synonym">Dipodascus geotrichum</name>
    <dbReference type="NCBI Taxonomy" id="1173061"/>
    <lineage>
        <taxon>Eukaryota</taxon>
        <taxon>Fungi</taxon>
        <taxon>Dikarya</taxon>
        <taxon>Ascomycota</taxon>
        <taxon>Saccharomycotina</taxon>
        <taxon>Dipodascomycetes</taxon>
        <taxon>Dipodascales</taxon>
        <taxon>Dipodascaceae</taxon>
        <taxon>Geotrichum</taxon>
    </lineage>
</organism>
<feature type="region of interest" description="Disordered" evidence="1">
    <location>
        <begin position="138"/>
        <end position="167"/>
    </location>
</feature>
<evidence type="ECO:0000256" key="1">
    <source>
        <dbReference type="SAM" id="MobiDB-lite"/>
    </source>
</evidence>
<gene>
    <name evidence="2" type="ORF">BN980_GECA14s00153g</name>
</gene>
<name>A0A0J9XFQ0_GEOCN</name>
<proteinExistence type="predicted"/>
<accession>A0A0J9XFQ0</accession>
<dbReference type="Proteomes" id="UP000242525">
    <property type="component" value="Unassembled WGS sequence"/>
</dbReference>
<evidence type="ECO:0000313" key="3">
    <source>
        <dbReference type="Proteomes" id="UP000242525"/>
    </source>
</evidence>
<keyword evidence="3" id="KW-1185">Reference proteome</keyword>
<reference evidence="2" key="1">
    <citation type="submission" date="2014-03" db="EMBL/GenBank/DDBJ databases">
        <authorList>
            <person name="Casaregola S."/>
        </authorList>
    </citation>
    <scope>NUCLEOTIDE SEQUENCE [LARGE SCALE GENOMIC DNA]</scope>
    <source>
        <strain evidence="2">CLIB 918</strain>
    </source>
</reference>
<sequence>MVRVNILDTEITNFFETKLFDEGISAIEYYLLLGSPDEIKIPGPEHLRLLLSLAVLPEAHLTSTADNAKSQQTSIATRAITVLNLIKELAKDNDHVQEVIFESIKLPVSGDRSGRHRSRRADPEFTSYIPSSYLVDHEEGLESGSSRKRKQGKREETHSNKKMSLRKRKSMNELDALIFSDEEENDDDKDSEYMDRELSIDPDQVLFTWYSHTKSWDLIEWMLIYSTVSTDFHRTRFRQLRPVLLLLLDLLINFDRGQKMLTEMLLQTPAVLSVIFCHWTDNRFEHLCGVFEKYLSNFERHSSPSELIPGIDTRADTTSANARHATDGYNELNLLHSIDIRLALFTQVQKCLQANPTRSALRNFQNEGLPYLQRLSFSCKSAMDPDPLLFSMWTSRYRLPFDAKRPDDLANDLILILSSAPKVGKRAPSKHFLQEYCLAVQYFLSYHIQFLASVGAEFSGIFIDAHKRGNIARAKLAEEHTLSAVETEECVRMEKTIHATLASFAVV</sequence>
<evidence type="ECO:0000313" key="2">
    <source>
        <dbReference type="EMBL" id="CDO56152.1"/>
    </source>
</evidence>
<dbReference type="AlphaFoldDB" id="A0A0J9XFQ0"/>
<comment type="caution">
    <text evidence="2">The sequence shown here is derived from an EMBL/GenBank/DDBJ whole genome shotgun (WGS) entry which is preliminary data.</text>
</comment>